<proteinExistence type="predicted"/>
<protein>
    <submittedName>
        <fullName evidence="1">Uncharacterized protein</fullName>
    </submittedName>
</protein>
<keyword evidence="2" id="KW-1185">Reference proteome</keyword>
<reference evidence="1 2" key="1">
    <citation type="journal article" date="2013" name="Genome Biol.">
        <title>Genomic analysis reveals key aspects of prokaryotic symbiosis in the phototrophic consortium "Chlorochromatium aggregatum".</title>
        <authorList>
            <person name="Liu Z."/>
            <person name="Muller J."/>
            <person name="Li T."/>
            <person name="Alvey R.M."/>
            <person name="Vogl K."/>
            <person name="Frigaard N.U."/>
            <person name="Rockwell N.C."/>
            <person name="Boyd E.S."/>
            <person name="Tomsho L.P."/>
            <person name="Schuster S.C."/>
            <person name="Henke P."/>
            <person name="Rohde M."/>
            <person name="Overmann J."/>
            <person name="Bryant D.A."/>
        </authorList>
    </citation>
    <scope>NUCLEOTIDE SEQUENCE [LARGE SCALE GENOMIC DNA]</scope>
    <source>
        <strain evidence="1">CR</strain>
    </source>
</reference>
<evidence type="ECO:0000313" key="2">
    <source>
        <dbReference type="Proteomes" id="UP000017184"/>
    </source>
</evidence>
<dbReference type="KEGG" id="cbx:Cenrod_0710"/>
<dbReference type="AlphaFoldDB" id="U5N621"/>
<name>U5N621_9BURK</name>
<dbReference type="HOGENOM" id="CLU_3133599_0_0_4"/>
<organism evidence="1 2">
    <name type="scientific">Candidatus Symbiobacter mobilis CR</name>
    <dbReference type="NCBI Taxonomy" id="946483"/>
    <lineage>
        <taxon>Bacteria</taxon>
        <taxon>Pseudomonadati</taxon>
        <taxon>Pseudomonadota</taxon>
        <taxon>Betaproteobacteria</taxon>
        <taxon>Burkholderiales</taxon>
        <taxon>Comamonadaceae</taxon>
    </lineage>
</organism>
<sequence length="49" mass="5554">MNREPCSIPLRHNECRDHVPDVRNMVGLSASYSLEFEGIGLNPTSRKAR</sequence>
<dbReference type="EMBL" id="CP004885">
    <property type="protein sequence ID" value="AGX86817.1"/>
    <property type="molecule type" value="Genomic_DNA"/>
</dbReference>
<dbReference type="Proteomes" id="UP000017184">
    <property type="component" value="Chromosome"/>
</dbReference>
<accession>U5N621</accession>
<gene>
    <name evidence="1" type="ORF">Cenrod_0710</name>
</gene>
<evidence type="ECO:0000313" key="1">
    <source>
        <dbReference type="EMBL" id="AGX86817.1"/>
    </source>
</evidence>